<evidence type="ECO:0000313" key="2">
    <source>
        <dbReference type="Proteomes" id="UP001063166"/>
    </source>
</evidence>
<comment type="caution">
    <text evidence="1">The sequence shown here is derived from an EMBL/GenBank/DDBJ whole genome shotgun (WGS) entry which is preliminary data.</text>
</comment>
<keyword evidence="2" id="KW-1185">Reference proteome</keyword>
<dbReference type="AlphaFoldDB" id="A0A9P3PC92"/>
<dbReference type="EMBL" id="BRPK01000001">
    <property type="protein sequence ID" value="GLB33180.1"/>
    <property type="molecule type" value="Genomic_DNA"/>
</dbReference>
<reference evidence="1" key="1">
    <citation type="submission" date="2022-07" db="EMBL/GenBank/DDBJ databases">
        <title>The genome of Lyophyllum shimeji provides insight into the initial evolution of ectomycorrhizal fungal genome.</title>
        <authorList>
            <person name="Kobayashi Y."/>
            <person name="Shibata T."/>
            <person name="Hirakawa H."/>
            <person name="Shigenobu S."/>
            <person name="Nishiyama T."/>
            <person name="Yamada A."/>
            <person name="Hasebe M."/>
            <person name="Kawaguchi M."/>
        </authorList>
    </citation>
    <scope>NUCLEOTIDE SEQUENCE</scope>
    <source>
        <strain evidence="1">AT787</strain>
    </source>
</reference>
<name>A0A9P3PC92_LYOSH</name>
<sequence>MFPLDAAEVDSHHPSPHIRARKVETNLEIPPIHPSLTALPATASIRRVLCTAYAPLPARPRPAHPCPLPPFLHHHLWLTLLLLLLARSLNLPAATSIQQVLRTAYALLPARPHPAAAVLDLEFCKCVCAEAELPVRVSFPVLELREGGLACHSVCSSFARVFQYMPA</sequence>
<gene>
    <name evidence="1" type="ORF">LshimejAT787_0100650</name>
</gene>
<accession>A0A9P3PC92</accession>
<evidence type="ECO:0000313" key="1">
    <source>
        <dbReference type="EMBL" id="GLB33180.1"/>
    </source>
</evidence>
<proteinExistence type="predicted"/>
<dbReference type="Proteomes" id="UP001063166">
    <property type="component" value="Unassembled WGS sequence"/>
</dbReference>
<organism evidence="1 2">
    <name type="scientific">Lyophyllum shimeji</name>
    <name type="common">Hon-shimeji</name>
    <name type="synonym">Tricholoma shimeji</name>
    <dbReference type="NCBI Taxonomy" id="47721"/>
    <lineage>
        <taxon>Eukaryota</taxon>
        <taxon>Fungi</taxon>
        <taxon>Dikarya</taxon>
        <taxon>Basidiomycota</taxon>
        <taxon>Agaricomycotina</taxon>
        <taxon>Agaricomycetes</taxon>
        <taxon>Agaricomycetidae</taxon>
        <taxon>Agaricales</taxon>
        <taxon>Tricholomatineae</taxon>
        <taxon>Lyophyllaceae</taxon>
        <taxon>Lyophyllum</taxon>
    </lineage>
</organism>
<protein>
    <submittedName>
        <fullName evidence="1">Uncharacterized protein</fullName>
    </submittedName>
</protein>